<evidence type="ECO:0000313" key="2">
    <source>
        <dbReference type="EMBL" id="SMD08411.1"/>
    </source>
</evidence>
<keyword evidence="1" id="KW-1133">Transmembrane helix</keyword>
<sequence>MLKEKLQALMKLNTITGVELHMAKEGQRLLHACTIGIAKQQLSFGAKEKGMKSVLHFAKNFKPGNIALCLTGKGVITKKIAQVQSVDQQVVNQVLPNANPEHFYFQHYHSGEYSFISAIRRSDVDEVLAQFSENGFRVLSLSLDAFVLDGAMELKEGLLEPELHLAYAAAFQLLLADSPVEIEHQPLVFGRQQALAKAKLKGIAMVSGLVLLVLLLLNFVLFSYYSGQVKSLSAASNITSAEIGKLRGQEKDISKKTTLIKAAGWTGGLNYAYITDQLLACMPAKMSLQEFSINPPDEQQSRSRHESVYLCKALKIAGSCTDASMLNNWIFAIKAKDWVEGCKIMNYEINQDDGNGQFTIAVQLKDHEE</sequence>
<keyword evidence="3" id="KW-1185">Reference proteome</keyword>
<proteinExistence type="predicted"/>
<dbReference type="RefSeq" id="WP_084241538.1">
    <property type="nucleotide sequence ID" value="NZ_FWXT01000006.1"/>
</dbReference>
<organism evidence="2 3">
    <name type="scientific">Pedobacter africanus</name>
    <dbReference type="NCBI Taxonomy" id="151894"/>
    <lineage>
        <taxon>Bacteria</taxon>
        <taxon>Pseudomonadati</taxon>
        <taxon>Bacteroidota</taxon>
        <taxon>Sphingobacteriia</taxon>
        <taxon>Sphingobacteriales</taxon>
        <taxon>Sphingobacteriaceae</taxon>
        <taxon>Pedobacter</taxon>
    </lineage>
</organism>
<reference evidence="3" key="1">
    <citation type="submission" date="2017-04" db="EMBL/GenBank/DDBJ databases">
        <authorList>
            <person name="Varghese N."/>
            <person name="Submissions S."/>
        </authorList>
    </citation>
    <scope>NUCLEOTIDE SEQUENCE [LARGE SCALE GENOMIC DNA]</scope>
    <source>
        <strain evidence="3">DSM 12126</strain>
    </source>
</reference>
<keyword evidence="1" id="KW-0812">Transmembrane</keyword>
<name>A0A1W2EFB9_9SPHI</name>
<feature type="transmembrane region" description="Helical" evidence="1">
    <location>
        <begin position="203"/>
        <end position="225"/>
    </location>
</feature>
<keyword evidence="1" id="KW-0472">Membrane</keyword>
<dbReference type="OrthoDB" id="783374at2"/>
<dbReference type="EMBL" id="FWXT01000006">
    <property type="protein sequence ID" value="SMD08411.1"/>
    <property type="molecule type" value="Genomic_DNA"/>
</dbReference>
<evidence type="ECO:0008006" key="4">
    <source>
        <dbReference type="Google" id="ProtNLM"/>
    </source>
</evidence>
<protein>
    <recommendedName>
        <fullName evidence="4">Tfp pilus assembly protein PilN</fullName>
    </recommendedName>
</protein>
<dbReference type="AlphaFoldDB" id="A0A1W2EFB9"/>
<dbReference type="Proteomes" id="UP000192756">
    <property type="component" value="Unassembled WGS sequence"/>
</dbReference>
<evidence type="ECO:0000313" key="3">
    <source>
        <dbReference type="Proteomes" id="UP000192756"/>
    </source>
</evidence>
<evidence type="ECO:0000256" key="1">
    <source>
        <dbReference type="SAM" id="Phobius"/>
    </source>
</evidence>
<accession>A0A1W2EFB9</accession>
<gene>
    <name evidence="2" type="ORF">SAMN04488524_4761</name>
</gene>
<dbReference type="STRING" id="151894.SAMN04488524_4761"/>